<dbReference type="InterPro" id="IPR000719">
    <property type="entry name" value="Prot_kinase_dom"/>
</dbReference>
<sequence>MSFGLIFFSSSDDEDEVTSELAMFTDACQAAYEASKPKLVRNPVERDRYGAHDRLVMAYFSEHPQYDESTFRNVGISSLMKCTSAIRQMAYGAVLDSLDEYLQMGATTALDSLRIFCKVIMNLYGEEFLRKPTYTDMEKLYAHHDEKHGFPGMLGSIDYPFILLEAIASQDLRIWHAFFGVSGMNNDVNVLRQSPIFNDLKSERASDVSFMANNVPYKRGYYLTDGIYAQWGVLIKSIKNPGTNDHKRILYKTRHQAARKDVEGAFGVLKTNPDIFPEEQHRDGDPVRTHEESMRVTEEIIDKTTHLIRALMVFKEGIFDDPKMVLSNWNALDSNPCSWGRVSCLNDHVNKMYASTTNALGFCRASPTKFADFSFNYLVGNIPKCLEYLPRASFPGNCIKYKDVTPRTPEQCGISPSASNKPPKPTGGDTTHHPTEDKRKPESSSSKPAWLLAIEVVTGVIVGSVFLAGLLLAAKKWKVKPRIIVQWKKSRTNKDHLEILIDLPTHCNVLALIDQVADLARLIHENISKLMGYCIEGVPFTRMLVFEYASNGTLSEHLHYEEGCQPLSWTRRMMMIVGISKGLKYLHTEIEPPFTIYELNSSAVYLTEDFSPKLVDFESWKTILTRSENNSSTISNEDAMCVQPSSLQARHLDIHGNIYSFGVLLLEIVTGRPPICKDKGFLVDWAKDHLEDPEKMASVVDPALKHFRVEDLEAIREVVRSCIHAGPSGLGAM</sequence>
<organism evidence="12 13">
    <name type="scientific">Tanacetum coccineum</name>
    <dbReference type="NCBI Taxonomy" id="301880"/>
    <lineage>
        <taxon>Eukaryota</taxon>
        <taxon>Viridiplantae</taxon>
        <taxon>Streptophyta</taxon>
        <taxon>Embryophyta</taxon>
        <taxon>Tracheophyta</taxon>
        <taxon>Spermatophyta</taxon>
        <taxon>Magnoliopsida</taxon>
        <taxon>eudicotyledons</taxon>
        <taxon>Gunneridae</taxon>
        <taxon>Pentapetalae</taxon>
        <taxon>asterids</taxon>
        <taxon>campanulids</taxon>
        <taxon>Asterales</taxon>
        <taxon>Asteraceae</taxon>
        <taxon>Asteroideae</taxon>
        <taxon>Anthemideae</taxon>
        <taxon>Anthemidinae</taxon>
        <taxon>Tanacetum</taxon>
    </lineage>
</organism>
<keyword evidence="2" id="KW-0433">Leucine-rich repeat</keyword>
<name>A0ABQ5BAP1_9ASTR</name>
<dbReference type="Pfam" id="PF08263">
    <property type="entry name" value="LRRNT_2"/>
    <property type="match status" value="1"/>
</dbReference>
<dbReference type="Gene3D" id="1.10.510.10">
    <property type="entry name" value="Transferase(Phosphotransferase) domain 1"/>
    <property type="match status" value="1"/>
</dbReference>
<evidence type="ECO:0000256" key="2">
    <source>
        <dbReference type="ARBA" id="ARBA00022614"/>
    </source>
</evidence>
<dbReference type="Pfam" id="PF04827">
    <property type="entry name" value="Plant_tran"/>
    <property type="match status" value="1"/>
</dbReference>
<keyword evidence="4" id="KW-0732">Signal</keyword>
<dbReference type="Proteomes" id="UP001151760">
    <property type="component" value="Unassembled WGS sequence"/>
</dbReference>
<dbReference type="EMBL" id="BQNB010013104">
    <property type="protein sequence ID" value="GJT11890.1"/>
    <property type="molecule type" value="Genomic_DNA"/>
</dbReference>
<dbReference type="SUPFAM" id="SSF56112">
    <property type="entry name" value="Protein kinase-like (PK-like)"/>
    <property type="match status" value="1"/>
</dbReference>
<evidence type="ECO:0000256" key="7">
    <source>
        <dbReference type="ARBA" id="ARBA00023136"/>
    </source>
</evidence>
<evidence type="ECO:0000256" key="8">
    <source>
        <dbReference type="ARBA" id="ARBA00037847"/>
    </source>
</evidence>
<keyword evidence="3 10" id="KW-0812">Transmembrane</keyword>
<dbReference type="PANTHER" id="PTHR46084:SF19">
    <property type="entry name" value="PROTEIN KINASE DOMAIN-CONTAINING PROTEIN"/>
    <property type="match status" value="1"/>
</dbReference>
<dbReference type="Pfam" id="PF07714">
    <property type="entry name" value="PK_Tyr_Ser-Thr"/>
    <property type="match status" value="1"/>
</dbReference>
<evidence type="ECO:0000256" key="3">
    <source>
        <dbReference type="ARBA" id="ARBA00022692"/>
    </source>
</evidence>
<protein>
    <submittedName>
        <fullName evidence="12">Probable LRR receptor-like serine/threonine-protein kinase</fullName>
    </submittedName>
</protein>
<evidence type="ECO:0000256" key="9">
    <source>
        <dbReference type="SAM" id="MobiDB-lite"/>
    </source>
</evidence>
<dbReference type="PANTHER" id="PTHR46084">
    <property type="entry name" value="PROTEIN MALE DISCOVERER 2"/>
    <property type="match status" value="1"/>
</dbReference>
<keyword evidence="7 10" id="KW-0472">Membrane</keyword>
<feature type="transmembrane region" description="Helical" evidence="10">
    <location>
        <begin position="449"/>
        <end position="474"/>
    </location>
</feature>
<accession>A0ABQ5BAP1</accession>
<keyword evidence="6 10" id="KW-1133">Transmembrane helix</keyword>
<evidence type="ECO:0000256" key="10">
    <source>
        <dbReference type="SAM" id="Phobius"/>
    </source>
</evidence>
<dbReference type="InterPro" id="IPR013210">
    <property type="entry name" value="LRR_N_plant-typ"/>
</dbReference>
<keyword evidence="13" id="KW-1185">Reference proteome</keyword>
<dbReference type="InterPro" id="IPR032675">
    <property type="entry name" value="LRR_dom_sf"/>
</dbReference>
<dbReference type="InterPro" id="IPR006912">
    <property type="entry name" value="Harbinger_derived_prot"/>
</dbReference>
<feature type="domain" description="Protein kinase" evidence="11">
    <location>
        <begin position="451"/>
        <end position="733"/>
    </location>
</feature>
<evidence type="ECO:0000313" key="12">
    <source>
        <dbReference type="EMBL" id="GJT11890.1"/>
    </source>
</evidence>
<keyword evidence="5" id="KW-0677">Repeat</keyword>
<gene>
    <name evidence="12" type="ORF">Tco_0858932</name>
</gene>
<feature type="region of interest" description="Disordered" evidence="9">
    <location>
        <begin position="409"/>
        <end position="444"/>
    </location>
</feature>
<reference evidence="12" key="2">
    <citation type="submission" date="2022-01" db="EMBL/GenBank/DDBJ databases">
        <authorList>
            <person name="Yamashiro T."/>
            <person name="Shiraishi A."/>
            <person name="Satake H."/>
            <person name="Nakayama K."/>
        </authorList>
    </citation>
    <scope>NUCLEOTIDE SEQUENCE</scope>
</reference>
<proteinExistence type="predicted"/>
<reference evidence="12" key="1">
    <citation type="journal article" date="2022" name="Int. J. Mol. Sci.">
        <title>Draft Genome of Tanacetum Coccineum: Genomic Comparison of Closely Related Tanacetum-Family Plants.</title>
        <authorList>
            <person name="Yamashiro T."/>
            <person name="Shiraishi A."/>
            <person name="Nakayama K."/>
            <person name="Satake H."/>
        </authorList>
    </citation>
    <scope>NUCLEOTIDE SEQUENCE</scope>
</reference>
<evidence type="ECO:0000259" key="11">
    <source>
        <dbReference type="PROSITE" id="PS50011"/>
    </source>
</evidence>
<evidence type="ECO:0000256" key="1">
    <source>
        <dbReference type="ARBA" id="ARBA00004479"/>
    </source>
</evidence>
<feature type="compositionally biased region" description="Basic and acidic residues" evidence="9">
    <location>
        <begin position="430"/>
        <end position="442"/>
    </location>
</feature>
<dbReference type="InterPro" id="IPR011009">
    <property type="entry name" value="Kinase-like_dom_sf"/>
</dbReference>
<evidence type="ECO:0000256" key="4">
    <source>
        <dbReference type="ARBA" id="ARBA00022729"/>
    </source>
</evidence>
<dbReference type="Gene3D" id="3.80.10.10">
    <property type="entry name" value="Ribonuclease Inhibitor"/>
    <property type="match status" value="1"/>
</dbReference>
<comment type="subcellular location">
    <subcellularLocation>
        <location evidence="8">Endomembrane system</location>
        <topology evidence="8">Single-pass membrane protein</topology>
    </subcellularLocation>
    <subcellularLocation>
        <location evidence="1">Membrane</location>
        <topology evidence="1">Single-pass type I membrane protein</topology>
    </subcellularLocation>
</comment>
<comment type="caution">
    <text evidence="12">The sequence shown here is derived from an EMBL/GenBank/DDBJ whole genome shotgun (WGS) entry which is preliminary data.</text>
</comment>
<dbReference type="PROSITE" id="PS50011">
    <property type="entry name" value="PROTEIN_KINASE_DOM"/>
    <property type="match status" value="1"/>
</dbReference>
<dbReference type="InterPro" id="IPR001245">
    <property type="entry name" value="Ser-Thr/Tyr_kinase_cat_dom"/>
</dbReference>
<evidence type="ECO:0000313" key="13">
    <source>
        <dbReference type="Proteomes" id="UP001151760"/>
    </source>
</evidence>
<evidence type="ECO:0000256" key="5">
    <source>
        <dbReference type="ARBA" id="ARBA00022737"/>
    </source>
</evidence>
<evidence type="ECO:0000256" key="6">
    <source>
        <dbReference type="ARBA" id="ARBA00022989"/>
    </source>
</evidence>